<accession>I7GP89</accession>
<dbReference type="EMBL" id="AB173946">
    <property type="protein sequence ID" value="BAE91008.1"/>
    <property type="molecule type" value="mRNA"/>
</dbReference>
<evidence type="ECO:0000313" key="1">
    <source>
        <dbReference type="EMBL" id="BAE91008.1"/>
    </source>
</evidence>
<name>I7GP89_MACFA</name>
<dbReference type="AlphaFoldDB" id="I7GP89"/>
<proteinExistence type="evidence at transcript level"/>
<protein>
    <submittedName>
        <fullName evidence="1">Macaca fascicularis brain cDNA clone: QmoA-11282, similar to human intersectin 2 (ITSN2), transcript variant 2, mRNA, RefSeq: NM_147152.1</fullName>
    </submittedName>
</protein>
<reference evidence="1" key="1">
    <citation type="journal article" date="2007" name="PLoS Biol.">
        <title>Rate of evolution in brain-expressed genes in humans and other primates.</title>
        <authorList>
            <person name="Wang H.-Y."/>
            <person name="Chien H.-C."/>
            <person name="Osada N."/>
            <person name="Hashimoto K."/>
            <person name="Sugano S."/>
            <person name="Gojobori T."/>
            <person name="Chou C.-K."/>
            <person name="Tsai S.-F."/>
            <person name="Wu C.-I."/>
            <person name="Shen C.-K.J."/>
        </authorList>
    </citation>
    <scope>NUCLEOTIDE SEQUENCE</scope>
</reference>
<sequence>MLCPYGVKCSYPSSSRGKIQTKLQGSASVFSFLSSHPRCF</sequence>
<organism evidence="1">
    <name type="scientific">Macaca fascicularis</name>
    <name type="common">Crab-eating macaque</name>
    <name type="synonym">Cynomolgus monkey</name>
    <dbReference type="NCBI Taxonomy" id="9541"/>
    <lineage>
        <taxon>Eukaryota</taxon>
        <taxon>Metazoa</taxon>
        <taxon>Chordata</taxon>
        <taxon>Craniata</taxon>
        <taxon>Vertebrata</taxon>
        <taxon>Euteleostomi</taxon>
        <taxon>Mammalia</taxon>
        <taxon>Eutheria</taxon>
        <taxon>Euarchontoglires</taxon>
        <taxon>Primates</taxon>
        <taxon>Haplorrhini</taxon>
        <taxon>Catarrhini</taxon>
        <taxon>Cercopithecidae</taxon>
        <taxon>Cercopithecinae</taxon>
        <taxon>Macaca</taxon>
    </lineage>
</organism>